<dbReference type="Proteomes" id="UP001154078">
    <property type="component" value="Chromosome 1"/>
</dbReference>
<dbReference type="CDD" id="cd15517">
    <property type="entry name" value="PHD_TCF19_like"/>
    <property type="match status" value="1"/>
</dbReference>
<dbReference type="PANTHER" id="PTHR11571:SF224">
    <property type="entry name" value="HEMATOPOIETIC PROSTAGLANDIN D SYNTHASE"/>
    <property type="match status" value="1"/>
</dbReference>
<reference evidence="7" key="1">
    <citation type="submission" date="2021-12" db="EMBL/GenBank/DDBJ databases">
        <authorList>
            <person name="King R."/>
        </authorList>
    </citation>
    <scope>NUCLEOTIDE SEQUENCE</scope>
</reference>
<evidence type="ECO:0000256" key="4">
    <source>
        <dbReference type="ARBA" id="ARBA00047960"/>
    </source>
</evidence>
<evidence type="ECO:0000256" key="5">
    <source>
        <dbReference type="SAM" id="MobiDB-lite"/>
    </source>
</evidence>
<accession>A0A9P0F9T4</accession>
<gene>
    <name evidence="7" type="ORF">MELIAE_LOCUS1211</name>
</gene>
<organism evidence="7 8">
    <name type="scientific">Brassicogethes aeneus</name>
    <name type="common">Rape pollen beetle</name>
    <name type="synonym">Meligethes aeneus</name>
    <dbReference type="NCBI Taxonomy" id="1431903"/>
    <lineage>
        <taxon>Eukaryota</taxon>
        <taxon>Metazoa</taxon>
        <taxon>Ecdysozoa</taxon>
        <taxon>Arthropoda</taxon>
        <taxon>Hexapoda</taxon>
        <taxon>Insecta</taxon>
        <taxon>Pterygota</taxon>
        <taxon>Neoptera</taxon>
        <taxon>Endopterygota</taxon>
        <taxon>Coleoptera</taxon>
        <taxon>Polyphaga</taxon>
        <taxon>Cucujiformia</taxon>
        <taxon>Nitidulidae</taxon>
        <taxon>Meligethinae</taxon>
        <taxon>Brassicogethes</taxon>
    </lineage>
</organism>
<dbReference type="PROSITE" id="PS50404">
    <property type="entry name" value="GST_NTER"/>
    <property type="match status" value="1"/>
</dbReference>
<dbReference type="GO" id="GO:0006749">
    <property type="term" value="P:glutathione metabolic process"/>
    <property type="evidence" value="ECO:0007669"/>
    <property type="project" value="TreeGrafter"/>
</dbReference>
<evidence type="ECO:0000256" key="1">
    <source>
        <dbReference type="ARBA" id="ARBA00012452"/>
    </source>
</evidence>
<dbReference type="OrthoDB" id="6783564at2759"/>
<evidence type="ECO:0000256" key="3">
    <source>
        <dbReference type="ARBA" id="ARBA00038317"/>
    </source>
</evidence>
<dbReference type="Gene3D" id="3.40.30.10">
    <property type="entry name" value="Glutaredoxin"/>
    <property type="match status" value="1"/>
</dbReference>
<feature type="compositionally biased region" description="Basic and acidic residues" evidence="5">
    <location>
        <begin position="154"/>
        <end position="178"/>
    </location>
</feature>
<comment type="similarity">
    <text evidence="3">Belongs to the GST superfamily. Sigma family.</text>
</comment>
<dbReference type="SUPFAM" id="SSF52833">
    <property type="entry name" value="Thioredoxin-like"/>
    <property type="match status" value="1"/>
</dbReference>
<dbReference type="EC" id="2.5.1.18" evidence="1"/>
<protein>
    <recommendedName>
        <fullName evidence="1">glutathione transferase</fullName>
        <ecNumber evidence="1">2.5.1.18</ecNumber>
    </recommendedName>
</protein>
<dbReference type="SUPFAM" id="SSF57903">
    <property type="entry name" value="FYVE/PHD zinc finger"/>
    <property type="match status" value="1"/>
</dbReference>
<feature type="region of interest" description="Disordered" evidence="5">
    <location>
        <begin position="154"/>
        <end position="179"/>
    </location>
</feature>
<feature type="region of interest" description="Disordered" evidence="5">
    <location>
        <begin position="63"/>
        <end position="88"/>
    </location>
</feature>
<proteinExistence type="inferred from homology"/>
<evidence type="ECO:0000256" key="2">
    <source>
        <dbReference type="ARBA" id="ARBA00022679"/>
    </source>
</evidence>
<feature type="compositionally biased region" description="Basic and acidic residues" evidence="5">
    <location>
        <begin position="69"/>
        <end position="84"/>
    </location>
</feature>
<keyword evidence="2" id="KW-0808">Transferase</keyword>
<dbReference type="InterPro" id="IPR011011">
    <property type="entry name" value="Znf_FYVE_PHD"/>
</dbReference>
<sequence>MLPVLEIDGKAIAQSNAVARYLAKQFGLAGKDEWEALQCDVLVDTLGDLKQVEKHMPLRLDDEAGEDLANSKDHTPAKKVRFDEDSATPGCSWMSTDNRASSFHVSPKILMPIPKVKETVKRANRKRGKTAVLTDSPYKKELETAINEKAKKNLAKEERARAKLEKSKNKKNKTEKNKGKCLKTNGKKKDLKRECKLNKSDSEDLSDCECLYCGEFYSKSIDGWAACSVCNKWAHNFCAGIDSGDDEAVLVCEFCESD</sequence>
<dbReference type="PANTHER" id="PTHR11571">
    <property type="entry name" value="GLUTATHIONE S-TRANSFERASE"/>
    <property type="match status" value="1"/>
</dbReference>
<dbReference type="InterPro" id="IPR004045">
    <property type="entry name" value="Glutathione_S-Trfase_N"/>
</dbReference>
<dbReference type="AlphaFoldDB" id="A0A9P0F9T4"/>
<dbReference type="GO" id="GO:0004364">
    <property type="term" value="F:glutathione transferase activity"/>
    <property type="evidence" value="ECO:0007669"/>
    <property type="project" value="UniProtKB-EC"/>
</dbReference>
<evidence type="ECO:0000259" key="6">
    <source>
        <dbReference type="PROSITE" id="PS50404"/>
    </source>
</evidence>
<keyword evidence="8" id="KW-1185">Reference proteome</keyword>
<evidence type="ECO:0000313" key="8">
    <source>
        <dbReference type="Proteomes" id="UP001154078"/>
    </source>
</evidence>
<name>A0A9P0F9T4_BRAAE</name>
<comment type="catalytic activity">
    <reaction evidence="4">
        <text>RX + glutathione = an S-substituted glutathione + a halide anion + H(+)</text>
        <dbReference type="Rhea" id="RHEA:16437"/>
        <dbReference type="ChEBI" id="CHEBI:15378"/>
        <dbReference type="ChEBI" id="CHEBI:16042"/>
        <dbReference type="ChEBI" id="CHEBI:17792"/>
        <dbReference type="ChEBI" id="CHEBI:57925"/>
        <dbReference type="ChEBI" id="CHEBI:90779"/>
        <dbReference type="EC" id="2.5.1.18"/>
    </reaction>
</comment>
<dbReference type="Gene3D" id="1.20.1050.10">
    <property type="match status" value="1"/>
</dbReference>
<evidence type="ECO:0000313" key="7">
    <source>
        <dbReference type="EMBL" id="CAH0547173.1"/>
    </source>
</evidence>
<dbReference type="InterPro" id="IPR050213">
    <property type="entry name" value="GST_superfamily"/>
</dbReference>
<dbReference type="InterPro" id="IPR036249">
    <property type="entry name" value="Thioredoxin-like_sf"/>
</dbReference>
<feature type="domain" description="GST N-terminal" evidence="6">
    <location>
        <begin position="1"/>
        <end position="30"/>
    </location>
</feature>
<dbReference type="EMBL" id="OV121132">
    <property type="protein sequence ID" value="CAH0547173.1"/>
    <property type="molecule type" value="Genomic_DNA"/>
</dbReference>